<evidence type="ECO:0000313" key="3">
    <source>
        <dbReference type="Proteomes" id="UP001629113"/>
    </source>
</evidence>
<keyword evidence="1" id="KW-0808">Transferase</keyword>
<organism evidence="2 3">
    <name type="scientific">Phlyctema vagabunda</name>
    <dbReference type="NCBI Taxonomy" id="108571"/>
    <lineage>
        <taxon>Eukaryota</taxon>
        <taxon>Fungi</taxon>
        <taxon>Dikarya</taxon>
        <taxon>Ascomycota</taxon>
        <taxon>Pezizomycotina</taxon>
        <taxon>Leotiomycetes</taxon>
        <taxon>Helotiales</taxon>
        <taxon>Dermateaceae</taxon>
        <taxon>Phlyctema</taxon>
    </lineage>
</organism>
<dbReference type="Proteomes" id="UP001629113">
    <property type="component" value="Unassembled WGS sequence"/>
</dbReference>
<proteinExistence type="predicted"/>
<dbReference type="Pfam" id="PF02458">
    <property type="entry name" value="Transferase"/>
    <property type="match status" value="1"/>
</dbReference>
<evidence type="ECO:0000313" key="2">
    <source>
        <dbReference type="EMBL" id="KAL3421679.1"/>
    </source>
</evidence>
<dbReference type="InterPro" id="IPR050317">
    <property type="entry name" value="Plant_Fungal_Acyltransferase"/>
</dbReference>
<dbReference type="SUPFAM" id="SSF52777">
    <property type="entry name" value="CoA-dependent acyltransferases"/>
    <property type="match status" value="1"/>
</dbReference>
<gene>
    <name evidence="2" type="ORF">PVAG01_05835</name>
</gene>
<dbReference type="PANTHER" id="PTHR31642:SF310">
    <property type="entry name" value="FATTY ALCOHOL:CAFFEOYL-COA ACYLTRANSFERASE"/>
    <property type="match status" value="1"/>
</dbReference>
<comment type="caution">
    <text evidence="2">The sequence shown here is derived from an EMBL/GenBank/DDBJ whole genome shotgun (WGS) entry which is preliminary data.</text>
</comment>
<protein>
    <submittedName>
        <fullName evidence="2">Trichothecene 3-o-acetyltransferase</fullName>
    </submittedName>
</protein>
<sequence length="458" mass="50118">MDPPTIVSLSELDQLMPRLYIRWLLCIPLFPDSPATTQIVEVLTRGISKLLETHPILRGTLVAQSTDPSRLEVHLPSDNQGFQLQTRYYDSEDNETFPLYTSLLKRRFPASELPDNLLNPVDDPTKVFGCVANFIRGGVLLCLRIHHAVVDGGGMKLIVNKLAQACANPNSVLAAGEDLLTDRTLLPTGTATFQGKGLGFEATSVIKVIKDQKVDHAAMICHTFKFSATALDNLKHLCFTGSTTITTHDALTAILYGTVTYARSLRLSQSITENASLKSTIGIAVDGRSRLPTPLPAYTGNVTLYATFTTTIHLPSSYIPLATYRSMELLSQALKLPSFAALVHSSIAAVDAEFIQSTIGLASSHSDISRLKPSFSDFNQGLDFFITSGANNDVFETEWWPGGKVDALRIPYKGPWDGTCAVQARRDKVEGLEVLLGLREDDMKVVKEILESFGIMVM</sequence>
<dbReference type="InterPro" id="IPR023213">
    <property type="entry name" value="CAT-like_dom_sf"/>
</dbReference>
<accession>A0ABR4PEF9</accession>
<name>A0ABR4PEF9_9HELO</name>
<dbReference type="EMBL" id="JBFCZG010000005">
    <property type="protein sequence ID" value="KAL3421679.1"/>
    <property type="molecule type" value="Genomic_DNA"/>
</dbReference>
<reference evidence="2 3" key="1">
    <citation type="submission" date="2024-06" db="EMBL/GenBank/DDBJ databases">
        <title>Complete genome of Phlyctema vagabunda strain 19-DSS-EL-015.</title>
        <authorList>
            <person name="Fiorenzani C."/>
        </authorList>
    </citation>
    <scope>NUCLEOTIDE SEQUENCE [LARGE SCALE GENOMIC DNA]</scope>
    <source>
        <strain evidence="2 3">19-DSS-EL-015</strain>
    </source>
</reference>
<evidence type="ECO:0000256" key="1">
    <source>
        <dbReference type="ARBA" id="ARBA00022679"/>
    </source>
</evidence>
<dbReference type="PANTHER" id="PTHR31642">
    <property type="entry name" value="TRICHOTHECENE 3-O-ACETYLTRANSFERASE"/>
    <property type="match status" value="1"/>
</dbReference>
<keyword evidence="3" id="KW-1185">Reference proteome</keyword>
<dbReference type="Gene3D" id="3.30.559.10">
    <property type="entry name" value="Chloramphenicol acetyltransferase-like domain"/>
    <property type="match status" value="2"/>
</dbReference>